<evidence type="ECO:0000313" key="1">
    <source>
        <dbReference type="EMBL" id="CAI0539853.1"/>
    </source>
</evidence>
<dbReference type="EMBL" id="CAMGYJ010000009">
    <property type="protein sequence ID" value="CAI0539853.1"/>
    <property type="molecule type" value="Genomic_DNA"/>
</dbReference>
<dbReference type="AlphaFoldDB" id="A0AAV0Q685"/>
<evidence type="ECO:0000313" key="2">
    <source>
        <dbReference type="Proteomes" id="UP001154282"/>
    </source>
</evidence>
<protein>
    <submittedName>
        <fullName evidence="1">Uncharacterized protein</fullName>
    </submittedName>
</protein>
<accession>A0AAV0Q685</accession>
<proteinExistence type="predicted"/>
<name>A0AAV0Q685_9ROSI</name>
<sequence>SKTDIPVFNPLFPKRDSGGGKRQLDGEAKFGPICLSSRYPCAGRSIRYTLAAFLSSRRRHRFRRRLRKIQFLLVAERSAGRATGKAL</sequence>
<keyword evidence="2" id="KW-1185">Reference proteome</keyword>
<comment type="caution">
    <text evidence="1">The sequence shown here is derived from an EMBL/GenBank/DDBJ whole genome shotgun (WGS) entry which is preliminary data.</text>
</comment>
<feature type="non-terminal residue" evidence="1">
    <location>
        <position position="1"/>
    </location>
</feature>
<organism evidence="1 2">
    <name type="scientific">Linum tenue</name>
    <dbReference type="NCBI Taxonomy" id="586396"/>
    <lineage>
        <taxon>Eukaryota</taxon>
        <taxon>Viridiplantae</taxon>
        <taxon>Streptophyta</taxon>
        <taxon>Embryophyta</taxon>
        <taxon>Tracheophyta</taxon>
        <taxon>Spermatophyta</taxon>
        <taxon>Magnoliopsida</taxon>
        <taxon>eudicotyledons</taxon>
        <taxon>Gunneridae</taxon>
        <taxon>Pentapetalae</taxon>
        <taxon>rosids</taxon>
        <taxon>fabids</taxon>
        <taxon>Malpighiales</taxon>
        <taxon>Linaceae</taxon>
        <taxon>Linum</taxon>
    </lineage>
</organism>
<reference evidence="1" key="1">
    <citation type="submission" date="2022-08" db="EMBL/GenBank/DDBJ databases">
        <authorList>
            <person name="Gutierrez-Valencia J."/>
        </authorList>
    </citation>
    <scope>NUCLEOTIDE SEQUENCE</scope>
</reference>
<dbReference type="Proteomes" id="UP001154282">
    <property type="component" value="Unassembled WGS sequence"/>
</dbReference>
<gene>
    <name evidence="1" type="ORF">LITE_LOCUS41429</name>
</gene>